<dbReference type="PANTHER" id="PTHR13028:SF0">
    <property type="entry name" value="RRNA-PROCESSING PROTEIN EBP2-RELATED"/>
    <property type="match status" value="1"/>
</dbReference>
<proteinExistence type="inferred from homology"/>
<dbReference type="EMBL" id="UZAE01013097">
    <property type="protein sequence ID" value="VDO08210.1"/>
    <property type="molecule type" value="Genomic_DNA"/>
</dbReference>
<evidence type="ECO:0000256" key="5">
    <source>
        <dbReference type="ARBA" id="ARBA00023054"/>
    </source>
</evidence>
<dbReference type="STRING" id="102285.A0A158QIY9"/>
<dbReference type="GO" id="GO:0034399">
    <property type="term" value="C:nuclear periphery"/>
    <property type="evidence" value="ECO:0007669"/>
    <property type="project" value="TreeGrafter"/>
</dbReference>
<keyword evidence="5 7" id="KW-0175">Coiled coil</keyword>
<evidence type="ECO:0000256" key="3">
    <source>
        <dbReference type="ARBA" id="ARBA00007336"/>
    </source>
</evidence>
<dbReference type="GO" id="GO:0005730">
    <property type="term" value="C:nucleolus"/>
    <property type="evidence" value="ECO:0007669"/>
    <property type="project" value="UniProtKB-SubCell"/>
</dbReference>
<reference evidence="11" key="1">
    <citation type="submission" date="2016-04" db="UniProtKB">
        <authorList>
            <consortium name="WormBaseParasite"/>
        </authorList>
    </citation>
    <scope>IDENTIFICATION</scope>
</reference>
<dbReference type="Proteomes" id="UP000278807">
    <property type="component" value="Unassembled WGS sequence"/>
</dbReference>
<feature type="compositionally biased region" description="Basic residues" evidence="8">
    <location>
        <begin position="255"/>
        <end position="268"/>
    </location>
</feature>
<keyword evidence="10" id="KW-1185">Reference proteome</keyword>
<protein>
    <submittedName>
        <fullName evidence="11">rRNA-processing protein EBP2</fullName>
    </submittedName>
</protein>
<evidence type="ECO:0000313" key="11">
    <source>
        <dbReference type="WBParaSite" id="HNAJ_0001054301-mRNA-1"/>
    </source>
</evidence>
<name>A0A158QIY9_RODNA</name>
<gene>
    <name evidence="9" type="ORF">HNAJ_LOCUS10538</name>
</gene>
<dbReference type="PANTHER" id="PTHR13028">
    <property type="entry name" value="RRNA PROCESSING PROTEIN EBNA1-BINDING PROTEIN-RELATED"/>
    <property type="match status" value="1"/>
</dbReference>
<organism evidence="11">
    <name type="scientific">Rodentolepis nana</name>
    <name type="common">Dwarf tapeworm</name>
    <name type="synonym">Hymenolepis nana</name>
    <dbReference type="NCBI Taxonomy" id="102285"/>
    <lineage>
        <taxon>Eukaryota</taxon>
        <taxon>Metazoa</taxon>
        <taxon>Spiralia</taxon>
        <taxon>Lophotrochozoa</taxon>
        <taxon>Platyhelminthes</taxon>
        <taxon>Cestoda</taxon>
        <taxon>Eucestoda</taxon>
        <taxon>Cyclophyllidea</taxon>
        <taxon>Hymenolepididae</taxon>
        <taxon>Rodentolepis</taxon>
    </lineage>
</organism>
<keyword evidence="4" id="KW-0690">Ribosome biogenesis</keyword>
<sequence length="279" mass="31777">MLSDTESESVLLTSCLNKIKKALPWVERLDVVTGPAPAPKESGIYDDARKIDPNDDFKREAYRVAQSAVLEAIPKLHELGIPTKRPNDYFAEMIKSDAHMAKVRENIVVNSKRLELREKARQLREQRKFGKQQQKEILEARRIEKKKHMEALKAAKKGRVGKEQAQMLEEYLTSGSRKQAAHDNLQSKPNNKYYRPEQYAKRRKVNQKRVFKNAVYGHGGQKKRSKRNNAMSAASRSKGEVSVLNHTSSAARINRLSKKMQKSKKKNIQKGPNKGAGGF</sequence>
<evidence type="ECO:0000256" key="2">
    <source>
        <dbReference type="ARBA" id="ARBA00004604"/>
    </source>
</evidence>
<dbReference type="OrthoDB" id="443772at2759"/>
<evidence type="ECO:0000313" key="9">
    <source>
        <dbReference type="EMBL" id="VDO08210.1"/>
    </source>
</evidence>
<dbReference type="GO" id="GO:0030687">
    <property type="term" value="C:preribosome, large subunit precursor"/>
    <property type="evidence" value="ECO:0007669"/>
    <property type="project" value="TreeGrafter"/>
</dbReference>
<evidence type="ECO:0000256" key="4">
    <source>
        <dbReference type="ARBA" id="ARBA00022517"/>
    </source>
</evidence>
<dbReference type="WBParaSite" id="HNAJ_0001054301-mRNA-1">
    <property type="protein sequence ID" value="HNAJ_0001054301-mRNA-1"/>
    <property type="gene ID" value="HNAJ_0001054301"/>
</dbReference>
<evidence type="ECO:0000256" key="1">
    <source>
        <dbReference type="ARBA" id="ARBA00003387"/>
    </source>
</evidence>
<evidence type="ECO:0000313" key="10">
    <source>
        <dbReference type="Proteomes" id="UP000278807"/>
    </source>
</evidence>
<dbReference type="InterPro" id="IPR008610">
    <property type="entry name" value="Ebp2"/>
</dbReference>
<evidence type="ECO:0000256" key="8">
    <source>
        <dbReference type="SAM" id="MobiDB-lite"/>
    </source>
</evidence>
<feature type="coiled-coil region" evidence="7">
    <location>
        <begin position="113"/>
        <end position="155"/>
    </location>
</feature>
<dbReference type="Pfam" id="PF05890">
    <property type="entry name" value="Ebp2"/>
    <property type="match status" value="1"/>
</dbReference>
<comment type="subcellular location">
    <subcellularLocation>
        <location evidence="2">Nucleus</location>
        <location evidence="2">Nucleolus</location>
    </subcellularLocation>
</comment>
<keyword evidence="6" id="KW-0539">Nucleus</keyword>
<comment type="function">
    <text evidence="1">Required for the processing of the 27S pre-rRNA.</text>
</comment>
<feature type="region of interest" description="Disordered" evidence="8">
    <location>
        <begin position="214"/>
        <end position="279"/>
    </location>
</feature>
<comment type="similarity">
    <text evidence="3">Belongs to the EBP2 family.</text>
</comment>
<dbReference type="GO" id="GO:0006364">
    <property type="term" value="P:rRNA processing"/>
    <property type="evidence" value="ECO:0007669"/>
    <property type="project" value="TreeGrafter"/>
</dbReference>
<evidence type="ECO:0000256" key="7">
    <source>
        <dbReference type="SAM" id="Coils"/>
    </source>
</evidence>
<reference evidence="9 10" key="2">
    <citation type="submission" date="2018-11" db="EMBL/GenBank/DDBJ databases">
        <authorList>
            <consortium name="Pathogen Informatics"/>
        </authorList>
    </citation>
    <scope>NUCLEOTIDE SEQUENCE [LARGE SCALE GENOMIC DNA]</scope>
</reference>
<evidence type="ECO:0000256" key="6">
    <source>
        <dbReference type="ARBA" id="ARBA00023242"/>
    </source>
</evidence>
<accession>A0A158QIY9</accession>
<dbReference type="GO" id="GO:0042273">
    <property type="term" value="P:ribosomal large subunit biogenesis"/>
    <property type="evidence" value="ECO:0007669"/>
    <property type="project" value="TreeGrafter"/>
</dbReference>
<feature type="region of interest" description="Disordered" evidence="8">
    <location>
        <begin position="173"/>
        <end position="198"/>
    </location>
</feature>
<dbReference type="AlphaFoldDB" id="A0A158QIY9"/>